<keyword evidence="12" id="KW-1185">Reference proteome</keyword>
<dbReference type="EMBL" id="MWQY01000002">
    <property type="protein sequence ID" value="ORC37775.1"/>
    <property type="molecule type" value="Genomic_DNA"/>
</dbReference>
<dbReference type="GO" id="GO:0022857">
    <property type="term" value="F:transmembrane transporter activity"/>
    <property type="evidence" value="ECO:0007669"/>
    <property type="project" value="TreeGrafter"/>
</dbReference>
<evidence type="ECO:0000256" key="4">
    <source>
        <dbReference type="ARBA" id="ARBA00022519"/>
    </source>
</evidence>
<evidence type="ECO:0000256" key="8">
    <source>
        <dbReference type="ARBA" id="ARBA00038436"/>
    </source>
</evidence>
<evidence type="ECO:0000256" key="2">
    <source>
        <dbReference type="ARBA" id="ARBA00022448"/>
    </source>
</evidence>
<accession>A0A1Y1S1W0</accession>
<evidence type="ECO:0000256" key="7">
    <source>
        <dbReference type="ARBA" id="ARBA00023136"/>
    </source>
</evidence>
<dbReference type="STRING" id="1963862.B4O97_01880"/>
<comment type="similarity">
    <text evidence="8">Belongs to the TRAP transporter small permease family.</text>
</comment>
<keyword evidence="7 9" id="KW-0472">Membrane</keyword>
<dbReference type="PANTHER" id="PTHR35011:SF2">
    <property type="entry name" value="2,3-DIKETO-L-GULONATE TRAP TRANSPORTER SMALL PERMEASE PROTEIN YIAM"/>
    <property type="match status" value="1"/>
</dbReference>
<dbReference type="GO" id="GO:0015740">
    <property type="term" value="P:C4-dicarboxylate transport"/>
    <property type="evidence" value="ECO:0007669"/>
    <property type="project" value="TreeGrafter"/>
</dbReference>
<feature type="transmembrane region" description="Helical" evidence="9">
    <location>
        <begin position="29"/>
        <end position="53"/>
    </location>
</feature>
<feature type="domain" description="Tripartite ATP-independent periplasmic transporters DctQ component" evidence="10">
    <location>
        <begin position="41"/>
        <end position="170"/>
    </location>
</feature>
<evidence type="ECO:0000256" key="9">
    <source>
        <dbReference type="SAM" id="Phobius"/>
    </source>
</evidence>
<dbReference type="Proteomes" id="UP000192343">
    <property type="component" value="Unassembled WGS sequence"/>
</dbReference>
<evidence type="ECO:0000256" key="3">
    <source>
        <dbReference type="ARBA" id="ARBA00022475"/>
    </source>
</evidence>
<keyword evidence="5 9" id="KW-0812">Transmembrane</keyword>
<evidence type="ECO:0000259" key="10">
    <source>
        <dbReference type="Pfam" id="PF04290"/>
    </source>
</evidence>
<reference evidence="11 12" key="1">
    <citation type="submission" date="2017-03" db="EMBL/GenBank/DDBJ databases">
        <title>Draft Genome sequence of Marispirochaeta sp. strain JC444.</title>
        <authorList>
            <person name="Shivani Y."/>
            <person name="Subhash Y."/>
            <person name="Sasikala C."/>
            <person name="Ramana C."/>
        </authorList>
    </citation>
    <scope>NUCLEOTIDE SEQUENCE [LARGE SCALE GENOMIC DNA]</scope>
    <source>
        <strain evidence="11 12">JC444</strain>
    </source>
</reference>
<organism evidence="11 12">
    <name type="scientific">Marispirochaeta aestuarii</name>
    <dbReference type="NCBI Taxonomy" id="1963862"/>
    <lineage>
        <taxon>Bacteria</taxon>
        <taxon>Pseudomonadati</taxon>
        <taxon>Spirochaetota</taxon>
        <taxon>Spirochaetia</taxon>
        <taxon>Spirochaetales</taxon>
        <taxon>Spirochaetaceae</taxon>
        <taxon>Marispirochaeta</taxon>
    </lineage>
</organism>
<gene>
    <name evidence="11" type="ORF">B4O97_01880</name>
</gene>
<dbReference type="InterPro" id="IPR055348">
    <property type="entry name" value="DctQ"/>
</dbReference>
<keyword evidence="3" id="KW-1003">Cell membrane</keyword>
<proteinExistence type="inferred from homology"/>
<evidence type="ECO:0000313" key="12">
    <source>
        <dbReference type="Proteomes" id="UP000192343"/>
    </source>
</evidence>
<sequence>MSACPVMRQADYLRGKVMDKLIEILFDRLLTLVLKIVGIVLVLTVLLQIYSRIGMTAPYSWTEELSRFSFIWFCFLGSCYTLHKDLHLGIDYYYDKMPLKVQKAVSVIISLLILIFGLMLFVYGLKMMQITSFQKSPILRLNMSNMYAVLPTTGFFFTIHSIHKLIRHFKTAK</sequence>
<evidence type="ECO:0000256" key="1">
    <source>
        <dbReference type="ARBA" id="ARBA00004429"/>
    </source>
</evidence>
<dbReference type="AlphaFoldDB" id="A0A1Y1S1W0"/>
<comment type="subcellular location">
    <subcellularLocation>
        <location evidence="1">Cell inner membrane</location>
        <topology evidence="1">Multi-pass membrane protein</topology>
    </subcellularLocation>
</comment>
<keyword evidence="4" id="KW-0997">Cell inner membrane</keyword>
<dbReference type="PANTHER" id="PTHR35011">
    <property type="entry name" value="2,3-DIKETO-L-GULONATE TRAP TRANSPORTER SMALL PERMEASE PROTEIN YIAM"/>
    <property type="match status" value="1"/>
</dbReference>
<feature type="transmembrane region" description="Helical" evidence="9">
    <location>
        <begin position="104"/>
        <end position="125"/>
    </location>
</feature>
<evidence type="ECO:0000256" key="6">
    <source>
        <dbReference type="ARBA" id="ARBA00022989"/>
    </source>
</evidence>
<protein>
    <recommendedName>
        <fullName evidence="10">Tripartite ATP-independent periplasmic transporters DctQ component domain-containing protein</fullName>
    </recommendedName>
</protein>
<keyword evidence="2" id="KW-0813">Transport</keyword>
<feature type="transmembrane region" description="Helical" evidence="9">
    <location>
        <begin position="145"/>
        <end position="166"/>
    </location>
</feature>
<dbReference type="InterPro" id="IPR007387">
    <property type="entry name" value="TRAP_DctQ"/>
</dbReference>
<evidence type="ECO:0000256" key="5">
    <source>
        <dbReference type="ARBA" id="ARBA00022692"/>
    </source>
</evidence>
<keyword evidence="6 9" id="KW-1133">Transmembrane helix</keyword>
<name>A0A1Y1S1W0_9SPIO</name>
<comment type="caution">
    <text evidence="11">The sequence shown here is derived from an EMBL/GenBank/DDBJ whole genome shotgun (WGS) entry which is preliminary data.</text>
</comment>
<dbReference type="GO" id="GO:0005886">
    <property type="term" value="C:plasma membrane"/>
    <property type="evidence" value="ECO:0007669"/>
    <property type="project" value="UniProtKB-SubCell"/>
</dbReference>
<evidence type="ECO:0000313" key="11">
    <source>
        <dbReference type="EMBL" id="ORC37775.1"/>
    </source>
</evidence>
<feature type="transmembrane region" description="Helical" evidence="9">
    <location>
        <begin position="65"/>
        <end position="83"/>
    </location>
</feature>
<dbReference type="Pfam" id="PF04290">
    <property type="entry name" value="DctQ"/>
    <property type="match status" value="1"/>
</dbReference>